<dbReference type="EMBL" id="VSSQ01000077">
    <property type="protein sequence ID" value="MPL73917.1"/>
    <property type="molecule type" value="Genomic_DNA"/>
</dbReference>
<evidence type="ECO:0000313" key="1">
    <source>
        <dbReference type="EMBL" id="MPL73917.1"/>
    </source>
</evidence>
<dbReference type="InterPro" id="IPR050767">
    <property type="entry name" value="Sel1_AlgK"/>
</dbReference>
<dbReference type="PANTHER" id="PTHR11102:SF160">
    <property type="entry name" value="ERAD-ASSOCIATED E3 UBIQUITIN-PROTEIN LIGASE COMPONENT HRD3"/>
    <property type="match status" value="1"/>
</dbReference>
<dbReference type="SUPFAM" id="SSF81901">
    <property type="entry name" value="HCP-like"/>
    <property type="match status" value="2"/>
</dbReference>
<dbReference type="PANTHER" id="PTHR11102">
    <property type="entry name" value="SEL-1-LIKE PROTEIN"/>
    <property type="match status" value="1"/>
</dbReference>
<dbReference type="Gene3D" id="1.25.40.10">
    <property type="entry name" value="Tetratricopeptide repeat domain"/>
    <property type="match status" value="2"/>
</dbReference>
<dbReference type="SMART" id="SM00671">
    <property type="entry name" value="SEL1"/>
    <property type="match status" value="6"/>
</dbReference>
<organism evidence="1">
    <name type="scientific">bioreactor metagenome</name>
    <dbReference type="NCBI Taxonomy" id="1076179"/>
    <lineage>
        <taxon>unclassified sequences</taxon>
        <taxon>metagenomes</taxon>
        <taxon>ecological metagenomes</taxon>
    </lineage>
</organism>
<name>A0A644U4Q9_9ZZZZ</name>
<sequence length="304" mass="35081">MRNLLLSLLLILTLTSCATNMTNQSAVATYNAGNYEESFKMLKELADKGDVRAQRNLAIFYYNGKGVKQDLNESSKWFDKADNTEYLIVKEKADRGDVVAQYELYFFHKDGKGVKQDNIEAIKWLEKSVDGGYLKAKKVLGNVYFEGKIVKQDYKKAFKIFEEIANSYIGDKYIISDSRSKLGEMYQKGLGVKQDYEKAVYWYERSDISIESSQNLGDMYYTGEGVKQDYKKAFETYKKVPSLHNYYNLGIMYYKGEGTKVDKEKAYKYWTSCSKSSIKEIETNAQEKLDILCKESPEICINKK</sequence>
<evidence type="ECO:0008006" key="2">
    <source>
        <dbReference type="Google" id="ProtNLM"/>
    </source>
</evidence>
<protein>
    <recommendedName>
        <fullName evidence="2">Secretory immunoglobulin A-binding protein EsiB</fullName>
    </recommendedName>
</protein>
<proteinExistence type="predicted"/>
<dbReference type="PROSITE" id="PS51257">
    <property type="entry name" value="PROKAR_LIPOPROTEIN"/>
    <property type="match status" value="1"/>
</dbReference>
<reference evidence="1" key="1">
    <citation type="submission" date="2019-08" db="EMBL/GenBank/DDBJ databases">
        <authorList>
            <person name="Kucharzyk K."/>
            <person name="Murdoch R.W."/>
            <person name="Higgins S."/>
            <person name="Loffler F."/>
        </authorList>
    </citation>
    <scope>NUCLEOTIDE SEQUENCE</scope>
</reference>
<dbReference type="InterPro" id="IPR006597">
    <property type="entry name" value="Sel1-like"/>
</dbReference>
<gene>
    <name evidence="1" type="ORF">SDC9_19726</name>
</gene>
<dbReference type="InterPro" id="IPR011990">
    <property type="entry name" value="TPR-like_helical_dom_sf"/>
</dbReference>
<comment type="caution">
    <text evidence="1">The sequence shown here is derived from an EMBL/GenBank/DDBJ whole genome shotgun (WGS) entry which is preliminary data.</text>
</comment>
<dbReference type="Pfam" id="PF08238">
    <property type="entry name" value="Sel1"/>
    <property type="match status" value="6"/>
</dbReference>
<dbReference type="AlphaFoldDB" id="A0A644U4Q9"/>
<accession>A0A644U4Q9</accession>